<reference evidence="3" key="1">
    <citation type="submission" date="2025-08" db="UniProtKB">
        <authorList>
            <consortium name="RefSeq"/>
        </authorList>
    </citation>
    <scope>IDENTIFICATION</scope>
    <source>
        <tissue evidence="3">Whole larvae</tissue>
    </source>
</reference>
<feature type="compositionally biased region" description="Basic residues" evidence="1">
    <location>
        <begin position="74"/>
        <end position="85"/>
    </location>
</feature>
<dbReference type="RefSeq" id="XP_026750716.2">
    <property type="nucleotide sequence ID" value="XM_026894915.3"/>
</dbReference>
<sequence length="121" mass="13770">MNREFVYNHQGTQPSTWSRITRILNRWIWGMLCCGIPGVPCYFCTCCQRMDDVALQRDRSRINQSTATADRMSRPHRPHAPRSRKSTPEMLSAVRCALSQLQGEPAPPVTRADDLQTPEPG</sequence>
<accession>A0A6J1WJ82</accession>
<dbReference type="InParanoid" id="A0A6J1WJ82"/>
<proteinExistence type="predicted"/>
<dbReference type="GeneID" id="113510982"/>
<dbReference type="KEGG" id="gmw:113510982"/>
<dbReference type="AlphaFoldDB" id="A0A6J1WJ82"/>
<evidence type="ECO:0000256" key="1">
    <source>
        <dbReference type="SAM" id="MobiDB-lite"/>
    </source>
</evidence>
<name>A0A6J1WJ82_GALME</name>
<evidence type="ECO:0000313" key="3">
    <source>
        <dbReference type="RefSeq" id="XP_026750716.2"/>
    </source>
</evidence>
<keyword evidence="2" id="KW-1185">Reference proteome</keyword>
<evidence type="ECO:0000313" key="2">
    <source>
        <dbReference type="Proteomes" id="UP001652740"/>
    </source>
</evidence>
<gene>
    <name evidence="3" type="primary">LOC113510982</name>
</gene>
<organism evidence="2 3">
    <name type="scientific">Galleria mellonella</name>
    <name type="common">Greater wax moth</name>
    <dbReference type="NCBI Taxonomy" id="7137"/>
    <lineage>
        <taxon>Eukaryota</taxon>
        <taxon>Metazoa</taxon>
        <taxon>Ecdysozoa</taxon>
        <taxon>Arthropoda</taxon>
        <taxon>Hexapoda</taxon>
        <taxon>Insecta</taxon>
        <taxon>Pterygota</taxon>
        <taxon>Neoptera</taxon>
        <taxon>Endopterygota</taxon>
        <taxon>Lepidoptera</taxon>
        <taxon>Glossata</taxon>
        <taxon>Ditrysia</taxon>
        <taxon>Pyraloidea</taxon>
        <taxon>Pyralidae</taxon>
        <taxon>Galleriinae</taxon>
        <taxon>Galleria</taxon>
    </lineage>
</organism>
<dbReference type="Proteomes" id="UP001652740">
    <property type="component" value="Unplaced"/>
</dbReference>
<protein>
    <submittedName>
        <fullName evidence="3">Uncharacterized protein LOC113510982</fullName>
    </submittedName>
</protein>
<feature type="region of interest" description="Disordered" evidence="1">
    <location>
        <begin position="58"/>
        <end position="121"/>
    </location>
</feature>